<gene>
    <name evidence="6" type="ORF">NX720_10215</name>
</gene>
<dbReference type="NCBIfam" id="TIGR01315">
    <property type="entry name" value="5C_CHO_kinase"/>
    <property type="match status" value="1"/>
</dbReference>
<dbReference type="RefSeq" id="WP_262601006.1">
    <property type="nucleotide sequence ID" value="NZ_CP103300.1"/>
</dbReference>
<dbReference type="InterPro" id="IPR018484">
    <property type="entry name" value="FGGY_N"/>
</dbReference>
<evidence type="ECO:0000256" key="3">
    <source>
        <dbReference type="ARBA" id="ARBA00022777"/>
    </source>
</evidence>
<proteinExistence type="inferred from homology"/>
<dbReference type="Proteomes" id="UP001163255">
    <property type="component" value="Chromosome"/>
</dbReference>
<evidence type="ECO:0000313" key="6">
    <source>
        <dbReference type="EMBL" id="UYM18252.1"/>
    </source>
</evidence>
<keyword evidence="7" id="KW-1185">Reference proteome</keyword>
<dbReference type="InterPro" id="IPR043129">
    <property type="entry name" value="ATPase_NBD"/>
</dbReference>
<keyword evidence="3 6" id="KW-0418">Kinase</keyword>
<dbReference type="EMBL" id="CP103300">
    <property type="protein sequence ID" value="UYM18252.1"/>
    <property type="molecule type" value="Genomic_DNA"/>
</dbReference>
<dbReference type="Pfam" id="PF00370">
    <property type="entry name" value="FGGY_N"/>
    <property type="match status" value="1"/>
</dbReference>
<comment type="similarity">
    <text evidence="1">Belongs to the FGGY kinase family.</text>
</comment>
<dbReference type="SUPFAM" id="SSF53067">
    <property type="entry name" value="Actin-like ATPase domain"/>
    <property type="match status" value="2"/>
</dbReference>
<evidence type="ECO:0000313" key="7">
    <source>
        <dbReference type="Proteomes" id="UP001163255"/>
    </source>
</evidence>
<dbReference type="Pfam" id="PF02782">
    <property type="entry name" value="FGGY_C"/>
    <property type="match status" value="1"/>
</dbReference>
<dbReference type="PANTHER" id="PTHR43435:SF4">
    <property type="entry name" value="FGGY CARBOHYDRATE KINASE DOMAIN-CONTAINING PROTEIN"/>
    <property type="match status" value="1"/>
</dbReference>
<reference evidence="6" key="1">
    <citation type="submission" date="2022-10" db="EMBL/GenBank/DDBJ databases">
        <title>Completed Genome Sequence of two octocoral isolated bacterium, Endozoicomonas euniceicola EF212T and Endozoicomonas gorgoniicola PS125T.</title>
        <authorList>
            <person name="Chiou Y.-J."/>
            <person name="Chen Y.-H."/>
        </authorList>
    </citation>
    <scope>NUCLEOTIDE SEQUENCE</scope>
    <source>
        <strain evidence="6">EF212</strain>
    </source>
</reference>
<dbReference type="InterPro" id="IPR006003">
    <property type="entry name" value="FGGY_RbtK-like"/>
</dbReference>
<sequence>MKTLNRPELRLTCSTKPLTPADNGFQKAATGQYAILVSLFFDISVSVGIRQRLLMGQHLYIGVDVGSGKVRAGLFDATGKKLAHSDHPIRQFRPDRDFVEQSSSDIWRQVCHVVRTTIADAAIKPEQVKGIGFDATCSLVAVGPEGKPVTVSPSGNDDQNIIMWMDHRALKEAAEINATGSEVLKYTGGEISPEMQLPKLKWLKRHLPDSYQRAGQFFDLADYLVYRASGRKVRSVCTQVCKWTYLAHEQRWDPSLLKQLDLDDLITSGKVGHTILEPGTAAGTLTNAAASELGLTTHTTVAVGMIDAHAGGIGTIGENPESTLVIVGGTSSCHMAVSKQPIFVDGVWGPYWGAMVPGMWLNEGGQSAAGSLIDHVIQDSAFYPELKKMAASQGRSEYDILNEEVLRLEKQNPHFTAHFHLLGYHHGNRSPRADPHLKGMVSGLSLNRDLSELARVYMAAIQSVSYGTRHIIETMNNSGHQVSRIHMCGGGTRNPLWLREHANVTGCDVILSKEDETVMLGSAMLAATACGDFNNLTEAMTAMSATGKVIKPQAETRAFHDARYRVFHEMYDDQLKYKAMMHNF</sequence>
<accession>A0ABY6GZM2</accession>
<protein>
    <submittedName>
        <fullName evidence="6">FGGY-family carbohydrate kinase</fullName>
    </submittedName>
</protein>
<dbReference type="CDD" id="cd07782">
    <property type="entry name" value="ASKHA_NBD_FGGY_D-RBK"/>
    <property type="match status" value="1"/>
</dbReference>
<dbReference type="PIRSF" id="PIRSF000538">
    <property type="entry name" value="GlpK"/>
    <property type="match status" value="1"/>
</dbReference>
<dbReference type="PANTHER" id="PTHR43435">
    <property type="entry name" value="RIBULOKINASE"/>
    <property type="match status" value="1"/>
</dbReference>
<dbReference type="Gene3D" id="3.30.420.40">
    <property type="match status" value="1"/>
</dbReference>
<evidence type="ECO:0000259" key="5">
    <source>
        <dbReference type="Pfam" id="PF02782"/>
    </source>
</evidence>
<dbReference type="GO" id="GO:0016301">
    <property type="term" value="F:kinase activity"/>
    <property type="evidence" value="ECO:0007669"/>
    <property type="project" value="UniProtKB-KW"/>
</dbReference>
<feature type="domain" description="Carbohydrate kinase FGGY C-terminal" evidence="5">
    <location>
        <begin position="324"/>
        <end position="529"/>
    </location>
</feature>
<dbReference type="InterPro" id="IPR000577">
    <property type="entry name" value="Carb_kinase_FGGY"/>
</dbReference>
<organism evidence="6 7">
    <name type="scientific">Endozoicomonas euniceicola</name>
    <dbReference type="NCBI Taxonomy" id="1234143"/>
    <lineage>
        <taxon>Bacteria</taxon>
        <taxon>Pseudomonadati</taxon>
        <taxon>Pseudomonadota</taxon>
        <taxon>Gammaproteobacteria</taxon>
        <taxon>Oceanospirillales</taxon>
        <taxon>Endozoicomonadaceae</taxon>
        <taxon>Endozoicomonas</taxon>
    </lineage>
</organism>
<keyword evidence="2" id="KW-0808">Transferase</keyword>
<name>A0ABY6GZM2_9GAMM</name>
<evidence type="ECO:0000256" key="1">
    <source>
        <dbReference type="ARBA" id="ARBA00009156"/>
    </source>
</evidence>
<evidence type="ECO:0000259" key="4">
    <source>
        <dbReference type="Pfam" id="PF00370"/>
    </source>
</evidence>
<dbReference type="InterPro" id="IPR018485">
    <property type="entry name" value="FGGY_C"/>
</dbReference>
<feature type="domain" description="Carbohydrate kinase FGGY N-terminal" evidence="4">
    <location>
        <begin position="59"/>
        <end position="314"/>
    </location>
</feature>
<dbReference type="Gene3D" id="1.20.58.2240">
    <property type="match status" value="1"/>
</dbReference>
<evidence type="ECO:0000256" key="2">
    <source>
        <dbReference type="ARBA" id="ARBA00022679"/>
    </source>
</evidence>